<feature type="transmembrane region" description="Helical" evidence="7">
    <location>
        <begin position="114"/>
        <end position="132"/>
    </location>
</feature>
<keyword evidence="9" id="KW-1185">Reference proteome</keyword>
<feature type="transmembrane region" description="Helical" evidence="7">
    <location>
        <begin position="80"/>
        <end position="102"/>
    </location>
</feature>
<evidence type="ECO:0000256" key="3">
    <source>
        <dbReference type="ARBA" id="ARBA00022692"/>
    </source>
</evidence>
<feature type="transmembrane region" description="Helical" evidence="7">
    <location>
        <begin position="291"/>
        <end position="313"/>
    </location>
</feature>
<evidence type="ECO:0000256" key="6">
    <source>
        <dbReference type="SAM" id="MobiDB-lite"/>
    </source>
</evidence>
<name>A0A9P6RG32_9FUNG</name>
<dbReference type="AlphaFoldDB" id="A0A9P6RG32"/>
<sequence length="616" mass="66637">MSLIALIGVTISGHSNIPRHYSCISTTTRRVEALGVHQTRLHRLRDIITAGICEAFAQAVMCPFLYYMVRDFHVGTDMWIGYYTGLLLTGFWGANLATTLFWGYLSDKYGRKAVMLFGLFMTSLSTVYLGLSTSYHDAMWALVIQGACTGLVPVAKCSIGELANRQQRIHNAEMALTQQRERLLRQQQVRLRQQSAEWECGLNEKIVNARWMRNLADDGLEVSDARVNGDSVYCAESEHDKSKATANAPYDFASKGYSALVIALALGAALGPLAGGVLTEKMIPGFEAFPYFAPCLLASAVGLFITGVVGLFLNETHPKWAKTVKLNKILENLSRFEGMEGGSLDEAGDGDDVIRGRPGYENRQHYKEAQADASFTSEDVDLTNEPTDHQGVVANTEPSLSPACHRSSRTTDSNAHPRPSPSKLSPATELYLTLTIYTLLVLTSILGSEFVMLYTQSPTFRGGLEFSAKTLGQILTLRGILKLGFTLCGYPWMVKRMGLLKCLRLGVVAIGVFSVVGLGWFVPWIIFVQKQQEELTKNRASLGAALVDFIGSTGIEGGSGALTSEGGNLPAGGGGSEKTPVGMGVILLCLSLISMGDVLGYVSILVLASLVTGGNV</sequence>
<dbReference type="InterPro" id="IPR036259">
    <property type="entry name" value="MFS_trans_sf"/>
</dbReference>
<evidence type="ECO:0000313" key="8">
    <source>
        <dbReference type="EMBL" id="KAG0317930.1"/>
    </source>
</evidence>
<feature type="compositionally biased region" description="Basic and acidic residues" evidence="6">
    <location>
        <begin position="352"/>
        <end position="362"/>
    </location>
</feature>
<feature type="transmembrane region" description="Helical" evidence="7">
    <location>
        <begin position="474"/>
        <end position="493"/>
    </location>
</feature>
<evidence type="ECO:0000313" key="9">
    <source>
        <dbReference type="Proteomes" id="UP000823405"/>
    </source>
</evidence>
<dbReference type="GO" id="GO:0016020">
    <property type="term" value="C:membrane"/>
    <property type="evidence" value="ECO:0007669"/>
    <property type="project" value="UniProtKB-SubCell"/>
</dbReference>
<evidence type="ECO:0000256" key="7">
    <source>
        <dbReference type="SAM" id="Phobius"/>
    </source>
</evidence>
<dbReference type="PANTHER" id="PTHR23504:SF15">
    <property type="entry name" value="MAJOR FACILITATOR SUPERFAMILY (MFS) PROFILE DOMAIN-CONTAINING PROTEIN"/>
    <property type="match status" value="1"/>
</dbReference>
<reference evidence="8" key="1">
    <citation type="journal article" date="2020" name="Fungal Divers.">
        <title>Resolving the Mortierellaceae phylogeny through synthesis of multi-gene phylogenetics and phylogenomics.</title>
        <authorList>
            <person name="Vandepol N."/>
            <person name="Liber J."/>
            <person name="Desiro A."/>
            <person name="Na H."/>
            <person name="Kennedy M."/>
            <person name="Barry K."/>
            <person name="Grigoriev I.V."/>
            <person name="Miller A.N."/>
            <person name="O'Donnell K."/>
            <person name="Stajich J.E."/>
            <person name="Bonito G."/>
        </authorList>
    </citation>
    <scope>NUCLEOTIDE SEQUENCE</scope>
    <source>
        <strain evidence="8">NVP60</strain>
    </source>
</reference>
<dbReference type="Pfam" id="PF07690">
    <property type="entry name" value="MFS_1"/>
    <property type="match status" value="1"/>
</dbReference>
<dbReference type="OrthoDB" id="419616at2759"/>
<feature type="region of interest" description="Disordered" evidence="6">
    <location>
        <begin position="380"/>
        <end position="424"/>
    </location>
</feature>
<feature type="transmembrane region" description="Helical" evidence="7">
    <location>
        <begin position="47"/>
        <end position="68"/>
    </location>
</feature>
<keyword evidence="3 7" id="KW-0812">Transmembrane</keyword>
<gene>
    <name evidence="8" type="ORF">BGZ97_004645</name>
</gene>
<organism evidence="8 9">
    <name type="scientific">Linnemannia gamsii</name>
    <dbReference type="NCBI Taxonomy" id="64522"/>
    <lineage>
        <taxon>Eukaryota</taxon>
        <taxon>Fungi</taxon>
        <taxon>Fungi incertae sedis</taxon>
        <taxon>Mucoromycota</taxon>
        <taxon>Mortierellomycotina</taxon>
        <taxon>Mortierellomycetes</taxon>
        <taxon>Mortierellales</taxon>
        <taxon>Mortierellaceae</taxon>
        <taxon>Linnemannia</taxon>
    </lineage>
</organism>
<comment type="caution">
    <text evidence="8">The sequence shown here is derived from an EMBL/GenBank/DDBJ whole genome shotgun (WGS) entry which is preliminary data.</text>
</comment>
<accession>A0A9P6RG32</accession>
<dbReference type="SUPFAM" id="SSF103473">
    <property type="entry name" value="MFS general substrate transporter"/>
    <property type="match status" value="2"/>
</dbReference>
<dbReference type="InterPro" id="IPR011701">
    <property type="entry name" value="MFS"/>
</dbReference>
<dbReference type="Gene3D" id="1.20.1250.20">
    <property type="entry name" value="MFS general substrate transporter like domains"/>
    <property type="match status" value="2"/>
</dbReference>
<feature type="transmembrane region" description="Helical" evidence="7">
    <location>
        <begin position="585"/>
        <end position="611"/>
    </location>
</feature>
<keyword evidence="2" id="KW-0813">Transport</keyword>
<evidence type="ECO:0000256" key="5">
    <source>
        <dbReference type="ARBA" id="ARBA00023136"/>
    </source>
</evidence>
<keyword evidence="4 7" id="KW-1133">Transmembrane helix</keyword>
<comment type="subcellular location">
    <subcellularLocation>
        <location evidence="1">Membrane</location>
        <topology evidence="1">Multi-pass membrane protein</topology>
    </subcellularLocation>
</comment>
<keyword evidence="5 7" id="KW-0472">Membrane</keyword>
<feature type="region of interest" description="Disordered" evidence="6">
    <location>
        <begin position="341"/>
        <end position="362"/>
    </location>
</feature>
<feature type="transmembrane region" description="Helical" evidence="7">
    <location>
        <begin position="505"/>
        <end position="527"/>
    </location>
</feature>
<dbReference type="GO" id="GO:0022857">
    <property type="term" value="F:transmembrane transporter activity"/>
    <property type="evidence" value="ECO:0007669"/>
    <property type="project" value="InterPro"/>
</dbReference>
<protein>
    <submittedName>
        <fullName evidence="8">Uncharacterized protein</fullName>
    </submittedName>
</protein>
<dbReference type="Proteomes" id="UP000823405">
    <property type="component" value="Unassembled WGS sequence"/>
</dbReference>
<proteinExistence type="predicted"/>
<evidence type="ECO:0000256" key="1">
    <source>
        <dbReference type="ARBA" id="ARBA00004141"/>
    </source>
</evidence>
<evidence type="ECO:0000256" key="2">
    <source>
        <dbReference type="ARBA" id="ARBA00022448"/>
    </source>
</evidence>
<feature type="transmembrane region" description="Helical" evidence="7">
    <location>
        <begin position="430"/>
        <end position="454"/>
    </location>
</feature>
<feature type="transmembrane region" description="Helical" evidence="7">
    <location>
        <begin position="138"/>
        <end position="159"/>
    </location>
</feature>
<dbReference type="EMBL" id="JAAAIN010000218">
    <property type="protein sequence ID" value="KAG0317930.1"/>
    <property type="molecule type" value="Genomic_DNA"/>
</dbReference>
<evidence type="ECO:0000256" key="4">
    <source>
        <dbReference type="ARBA" id="ARBA00022989"/>
    </source>
</evidence>
<dbReference type="PANTHER" id="PTHR23504">
    <property type="entry name" value="MAJOR FACILITATOR SUPERFAMILY DOMAIN-CONTAINING PROTEIN 10"/>
    <property type="match status" value="1"/>
</dbReference>
<feature type="transmembrane region" description="Helical" evidence="7">
    <location>
        <begin position="257"/>
        <end position="279"/>
    </location>
</feature>